<evidence type="ECO:0000259" key="4">
    <source>
        <dbReference type="PROSITE" id="PS50949"/>
    </source>
</evidence>
<dbReference type="SMART" id="SM00895">
    <property type="entry name" value="FCD"/>
    <property type="match status" value="1"/>
</dbReference>
<proteinExistence type="predicted"/>
<name>A0A5B0DWI7_9HYPH</name>
<dbReference type="InterPro" id="IPR011711">
    <property type="entry name" value="GntR_C"/>
</dbReference>
<dbReference type="EMBL" id="VTWH01000003">
    <property type="protein sequence ID" value="KAA0969569.1"/>
    <property type="molecule type" value="Genomic_DNA"/>
</dbReference>
<organism evidence="5 6">
    <name type="scientific">Aureimonas fodinaquatilis</name>
    <dbReference type="NCBI Taxonomy" id="2565783"/>
    <lineage>
        <taxon>Bacteria</taxon>
        <taxon>Pseudomonadati</taxon>
        <taxon>Pseudomonadota</taxon>
        <taxon>Alphaproteobacteria</taxon>
        <taxon>Hyphomicrobiales</taxon>
        <taxon>Aurantimonadaceae</taxon>
        <taxon>Aureimonas</taxon>
    </lineage>
</organism>
<dbReference type="Gene3D" id="1.10.10.10">
    <property type="entry name" value="Winged helix-like DNA-binding domain superfamily/Winged helix DNA-binding domain"/>
    <property type="match status" value="1"/>
</dbReference>
<feature type="domain" description="HTH gntR-type" evidence="4">
    <location>
        <begin position="2"/>
        <end position="69"/>
    </location>
</feature>
<dbReference type="InterPro" id="IPR008920">
    <property type="entry name" value="TF_FadR/GntR_C"/>
</dbReference>
<keyword evidence="3" id="KW-0804">Transcription</keyword>
<reference evidence="5 6" key="1">
    <citation type="submission" date="2019-08" db="EMBL/GenBank/DDBJ databases">
        <title>Aureimonas fodiniaquatilis sp. nov., isolated from a coal mine wastewater.</title>
        <authorList>
            <person name="Kim W."/>
        </authorList>
    </citation>
    <scope>NUCLEOTIDE SEQUENCE [LARGE SCALE GENOMIC DNA]</scope>
    <source>
        <strain evidence="5 6">CAU 1482</strain>
    </source>
</reference>
<evidence type="ECO:0000256" key="2">
    <source>
        <dbReference type="ARBA" id="ARBA00023125"/>
    </source>
</evidence>
<dbReference type="CDD" id="cd07377">
    <property type="entry name" value="WHTH_GntR"/>
    <property type="match status" value="1"/>
</dbReference>
<keyword evidence="6" id="KW-1185">Reference proteome</keyword>
<dbReference type="SUPFAM" id="SSF46785">
    <property type="entry name" value="Winged helix' DNA-binding domain"/>
    <property type="match status" value="1"/>
</dbReference>
<dbReference type="PANTHER" id="PTHR43537">
    <property type="entry name" value="TRANSCRIPTIONAL REGULATOR, GNTR FAMILY"/>
    <property type="match status" value="1"/>
</dbReference>
<keyword evidence="1" id="KW-0805">Transcription regulation</keyword>
<accession>A0A5B0DWI7</accession>
<dbReference type="InterPro" id="IPR000524">
    <property type="entry name" value="Tscrpt_reg_HTH_GntR"/>
</dbReference>
<dbReference type="AlphaFoldDB" id="A0A5B0DWI7"/>
<gene>
    <name evidence="5" type="ORF">FPY71_13650</name>
</gene>
<dbReference type="RefSeq" id="WP_149300853.1">
    <property type="nucleotide sequence ID" value="NZ_VTWH01000003.1"/>
</dbReference>
<dbReference type="InterPro" id="IPR036390">
    <property type="entry name" value="WH_DNA-bd_sf"/>
</dbReference>
<evidence type="ECO:0000313" key="6">
    <source>
        <dbReference type="Proteomes" id="UP000324738"/>
    </source>
</evidence>
<protein>
    <submittedName>
        <fullName evidence="5">GntR family transcriptional regulator</fullName>
    </submittedName>
</protein>
<dbReference type="Gene3D" id="1.20.120.530">
    <property type="entry name" value="GntR ligand-binding domain-like"/>
    <property type="match status" value="1"/>
</dbReference>
<dbReference type="PANTHER" id="PTHR43537:SF45">
    <property type="entry name" value="GNTR FAMILY REGULATORY PROTEIN"/>
    <property type="match status" value="1"/>
</dbReference>
<evidence type="ECO:0000256" key="3">
    <source>
        <dbReference type="ARBA" id="ARBA00023163"/>
    </source>
</evidence>
<dbReference type="SUPFAM" id="SSF48008">
    <property type="entry name" value="GntR ligand-binding domain-like"/>
    <property type="match status" value="1"/>
</dbReference>
<evidence type="ECO:0000256" key="1">
    <source>
        <dbReference type="ARBA" id="ARBA00023015"/>
    </source>
</evidence>
<dbReference type="Pfam" id="PF07729">
    <property type="entry name" value="FCD"/>
    <property type="match status" value="1"/>
</dbReference>
<dbReference type="OrthoDB" id="8638122at2"/>
<dbReference type="GO" id="GO:0003677">
    <property type="term" value="F:DNA binding"/>
    <property type="evidence" value="ECO:0007669"/>
    <property type="project" value="UniProtKB-KW"/>
</dbReference>
<sequence length="215" mass="24406">MSLIRNKVFEQVRGEILSCSLMPGMELREANLAKRFGVSKSPIRDALQKLEFEGLVEIEPRRGHRVRPISLKDAQDILELRAILDAGAVRLIVEVCTDEELKELDRFREMKSCCSKADFAAYNREFHTYLAKLSKNNRLAEECQRVMEFYDRICIVSLTALTNGVTFGEPLADHCDIIDALQARNASKAARLARKHVEKSRGQVMRALESRAIIA</sequence>
<keyword evidence="2" id="KW-0238">DNA-binding</keyword>
<comment type="caution">
    <text evidence="5">The sequence shown here is derived from an EMBL/GenBank/DDBJ whole genome shotgun (WGS) entry which is preliminary data.</text>
</comment>
<dbReference type="InterPro" id="IPR036388">
    <property type="entry name" value="WH-like_DNA-bd_sf"/>
</dbReference>
<dbReference type="SMART" id="SM00345">
    <property type="entry name" value="HTH_GNTR"/>
    <property type="match status" value="1"/>
</dbReference>
<dbReference type="PROSITE" id="PS50949">
    <property type="entry name" value="HTH_GNTR"/>
    <property type="match status" value="1"/>
</dbReference>
<dbReference type="Proteomes" id="UP000324738">
    <property type="component" value="Unassembled WGS sequence"/>
</dbReference>
<dbReference type="Pfam" id="PF00392">
    <property type="entry name" value="GntR"/>
    <property type="match status" value="1"/>
</dbReference>
<dbReference type="GO" id="GO:0003700">
    <property type="term" value="F:DNA-binding transcription factor activity"/>
    <property type="evidence" value="ECO:0007669"/>
    <property type="project" value="InterPro"/>
</dbReference>
<evidence type="ECO:0000313" key="5">
    <source>
        <dbReference type="EMBL" id="KAA0969569.1"/>
    </source>
</evidence>